<name>F8FQ43_PAEMK</name>
<dbReference type="KEGG" id="pms:KNP414_01701"/>
<proteinExistence type="predicted"/>
<dbReference type="AlphaFoldDB" id="F8FQ43"/>
<accession>F8FQ43</accession>
<evidence type="ECO:0000313" key="2">
    <source>
        <dbReference type="Proteomes" id="UP000006620"/>
    </source>
</evidence>
<protein>
    <submittedName>
        <fullName evidence="1">Uncharacterized protein</fullName>
    </submittedName>
</protein>
<gene>
    <name evidence="1" type="ordered locus">KNP414_01701</name>
</gene>
<sequence>MRFIGSLSLHHTVDALQYATRSDSGVLQILVNTLNDEGSTHQNITISSDYG</sequence>
<reference evidence="2" key="1">
    <citation type="submission" date="2011-06" db="EMBL/GenBank/DDBJ databases">
        <title>Complete genome sequence of Paenibacillus mucilaginosus KNP414.</title>
        <authorList>
            <person name="Wang J."/>
            <person name="Hu S."/>
            <person name="Hu X."/>
            <person name="Zhang B."/>
            <person name="Dong D."/>
            <person name="Zhang S."/>
            <person name="Zhao K."/>
            <person name="Wu D."/>
        </authorList>
    </citation>
    <scope>NUCLEOTIDE SEQUENCE [LARGE SCALE GENOMIC DNA]</scope>
    <source>
        <strain evidence="2">KNP414</strain>
    </source>
</reference>
<organism evidence="1 2">
    <name type="scientific">Paenibacillus mucilaginosus (strain KNP414)</name>
    <dbReference type="NCBI Taxonomy" id="1036673"/>
    <lineage>
        <taxon>Bacteria</taxon>
        <taxon>Bacillati</taxon>
        <taxon>Bacillota</taxon>
        <taxon>Bacilli</taxon>
        <taxon>Bacillales</taxon>
        <taxon>Paenibacillaceae</taxon>
        <taxon>Paenibacillus</taxon>
    </lineage>
</organism>
<evidence type="ECO:0000313" key="1">
    <source>
        <dbReference type="EMBL" id="AEI40263.1"/>
    </source>
</evidence>
<dbReference type="EMBL" id="CP002869">
    <property type="protein sequence ID" value="AEI40263.1"/>
    <property type="molecule type" value="Genomic_DNA"/>
</dbReference>
<dbReference type="HOGENOM" id="CLU_3101694_0_0_9"/>
<reference evidence="1 2" key="2">
    <citation type="journal article" date="2013" name="Genome Announc.">
        <title>Genome Sequence of Growth-Improving Paenibacillus mucilaginosus Strain KNP414.</title>
        <authorList>
            <person name="Lu J.J."/>
            <person name="Wang J.F."/>
            <person name="Hu X.F."/>
        </authorList>
    </citation>
    <scope>NUCLEOTIDE SEQUENCE [LARGE SCALE GENOMIC DNA]</scope>
    <source>
        <strain evidence="1 2">KNP414</strain>
    </source>
</reference>
<dbReference type="Proteomes" id="UP000006620">
    <property type="component" value="Chromosome"/>
</dbReference>